<proteinExistence type="predicted"/>
<sequence>MKHQTIESANRDLDALALADQLEEHLLGEFQRIKNTNPVKLLSEAGKMLATGNFDMGKLGLSAQTLEQFEVYLKLSQISRQKHRSYVESEREALLKMGQVEVAEHE</sequence>
<dbReference type="OrthoDB" id="5904968at2"/>
<gene>
    <name evidence="1" type="ORF">VSF3289_00042</name>
</gene>
<reference evidence="1 2" key="1">
    <citation type="submission" date="2016-08" db="EMBL/GenBank/DDBJ databases">
        <title>Genome sequencing of Vibrio scophthalmi strain FP3289, an isolated from Paralichthys olivaceus.</title>
        <authorList>
            <person name="Han H.-J."/>
        </authorList>
    </citation>
    <scope>NUCLEOTIDE SEQUENCE [LARGE SCALE GENOMIC DNA]</scope>
    <source>
        <strain evidence="1 2">FP3289</strain>
    </source>
</reference>
<dbReference type="AlphaFoldDB" id="A0A1E3WJ73"/>
<evidence type="ECO:0000313" key="1">
    <source>
        <dbReference type="EMBL" id="ODS09811.1"/>
    </source>
</evidence>
<name>A0A1E3WJ73_9VIBR</name>
<comment type="caution">
    <text evidence="1">The sequence shown here is derived from an EMBL/GenBank/DDBJ whole genome shotgun (WGS) entry which is preliminary data.</text>
</comment>
<organism evidence="1 2">
    <name type="scientific">Vibrio scophthalmi</name>
    <dbReference type="NCBI Taxonomy" id="45658"/>
    <lineage>
        <taxon>Bacteria</taxon>
        <taxon>Pseudomonadati</taxon>
        <taxon>Pseudomonadota</taxon>
        <taxon>Gammaproteobacteria</taxon>
        <taxon>Vibrionales</taxon>
        <taxon>Vibrionaceae</taxon>
        <taxon>Vibrio</taxon>
    </lineage>
</organism>
<dbReference type="EMBL" id="MDCJ01000002">
    <property type="protein sequence ID" value="ODS09811.1"/>
    <property type="molecule type" value="Genomic_DNA"/>
</dbReference>
<protein>
    <submittedName>
        <fullName evidence="1">Uncharacterized protein</fullName>
    </submittedName>
</protein>
<accession>A0A1E3WJ73</accession>
<dbReference type="Proteomes" id="UP000095131">
    <property type="component" value="Unassembled WGS sequence"/>
</dbReference>
<evidence type="ECO:0000313" key="2">
    <source>
        <dbReference type="Proteomes" id="UP000095131"/>
    </source>
</evidence>
<dbReference type="RefSeq" id="WP_069445790.1">
    <property type="nucleotide sequence ID" value="NZ_CP195089.1"/>
</dbReference>